<keyword evidence="3" id="KW-1185">Reference proteome</keyword>
<gene>
    <name evidence="2" type="ORF">MESS2_750013</name>
</gene>
<evidence type="ECO:0000313" key="3">
    <source>
        <dbReference type="Proteomes" id="UP000012062"/>
    </source>
</evidence>
<organism evidence="2 3">
    <name type="scientific">Mesorhizobium metallidurans STM 2683</name>
    <dbReference type="NCBI Taxonomy" id="1297569"/>
    <lineage>
        <taxon>Bacteria</taxon>
        <taxon>Pseudomonadati</taxon>
        <taxon>Pseudomonadota</taxon>
        <taxon>Alphaproteobacteria</taxon>
        <taxon>Hyphomicrobiales</taxon>
        <taxon>Phyllobacteriaceae</taxon>
        <taxon>Mesorhizobium</taxon>
    </lineage>
</organism>
<dbReference type="EMBL" id="CAUM01000145">
    <property type="protein sequence ID" value="CCV08464.1"/>
    <property type="molecule type" value="Genomic_DNA"/>
</dbReference>
<evidence type="ECO:0000313" key="2">
    <source>
        <dbReference type="EMBL" id="CCV08464.1"/>
    </source>
</evidence>
<dbReference type="AlphaFoldDB" id="M5ETZ5"/>
<sequence>MDFTSTGTEVTVRALSRADEVHPIPGRGQLWLDWGNGVLRQGSPLEDFRESHHIGMHGLLQRYRGQVPRTRSCGSELPQRSEPVFRPGTSGRRESPHTSLRSATLIFIGARRYHGVLSNEIGASALQDGRGRGPMTRG</sequence>
<evidence type="ECO:0000256" key="1">
    <source>
        <dbReference type="SAM" id="MobiDB-lite"/>
    </source>
</evidence>
<proteinExistence type="predicted"/>
<feature type="region of interest" description="Disordered" evidence="1">
    <location>
        <begin position="67"/>
        <end position="101"/>
    </location>
</feature>
<reference evidence="2 3" key="1">
    <citation type="submission" date="2013-02" db="EMBL/GenBank/DDBJ databases">
        <authorList>
            <person name="Genoscope - CEA"/>
        </authorList>
    </citation>
    <scope>NUCLEOTIDE SEQUENCE [LARGE SCALE GENOMIC DNA]</scope>
    <source>
        <strain evidence="2 3">STM 2683</strain>
    </source>
</reference>
<dbReference type="STRING" id="1297569.MESS2_750013"/>
<name>M5ETZ5_9HYPH</name>
<protein>
    <submittedName>
        <fullName evidence="2">Uncharacterized protein</fullName>
    </submittedName>
</protein>
<dbReference type="Proteomes" id="UP000012062">
    <property type="component" value="Unassembled WGS sequence"/>
</dbReference>
<comment type="caution">
    <text evidence="2">The sequence shown here is derived from an EMBL/GenBank/DDBJ whole genome shotgun (WGS) entry which is preliminary data.</text>
</comment>
<accession>M5ETZ5</accession>